<evidence type="ECO:0000259" key="7">
    <source>
        <dbReference type="PROSITE" id="PS50835"/>
    </source>
</evidence>
<dbReference type="Bgee" id="ENSOANG00000013118">
    <property type="expression patterns" value="Expressed in heart and 6 other cell types or tissues"/>
</dbReference>
<dbReference type="InterPro" id="IPR003591">
    <property type="entry name" value="Leu-rich_rpt_typical-subtyp"/>
</dbReference>
<dbReference type="OMA" id="AHNEIRV"/>
<keyword evidence="4" id="KW-1015">Disulfide bond</keyword>
<dbReference type="PROSITE" id="PS50835">
    <property type="entry name" value="IG_LIKE"/>
    <property type="match status" value="1"/>
</dbReference>
<dbReference type="InterPro" id="IPR003598">
    <property type="entry name" value="Ig_sub2"/>
</dbReference>
<evidence type="ECO:0000256" key="4">
    <source>
        <dbReference type="ARBA" id="ARBA00023157"/>
    </source>
</evidence>
<dbReference type="Gene3D" id="2.60.40.10">
    <property type="entry name" value="Immunoglobulins"/>
    <property type="match status" value="1"/>
</dbReference>
<feature type="signal peptide" evidence="6">
    <location>
        <begin position="1"/>
        <end position="18"/>
    </location>
</feature>
<dbReference type="STRING" id="9258.ENSOANP00000020729"/>
<dbReference type="Gene3D" id="3.80.10.10">
    <property type="entry name" value="Ribonuclease Inhibitor"/>
    <property type="match status" value="1"/>
</dbReference>
<dbReference type="FunCoup" id="F6TZ20">
    <property type="interactions" value="63"/>
</dbReference>
<evidence type="ECO:0000256" key="1">
    <source>
        <dbReference type="ARBA" id="ARBA00022614"/>
    </source>
</evidence>
<keyword evidence="5" id="KW-0325">Glycoprotein</keyword>
<reference evidence="8" key="2">
    <citation type="submission" date="2025-08" db="UniProtKB">
        <authorList>
            <consortium name="Ensembl"/>
        </authorList>
    </citation>
    <scope>IDENTIFICATION</scope>
    <source>
        <strain evidence="8">Glennie</strain>
    </source>
</reference>
<reference evidence="8 9" key="1">
    <citation type="journal article" date="2008" name="Nature">
        <title>Genome analysis of the platypus reveals unique signatures of evolution.</title>
        <authorList>
            <person name="Warren W.C."/>
            <person name="Hillier L.W."/>
            <person name="Marshall Graves J.A."/>
            <person name="Birney E."/>
            <person name="Ponting C.P."/>
            <person name="Grutzner F."/>
            <person name="Belov K."/>
            <person name="Miller W."/>
            <person name="Clarke L."/>
            <person name="Chinwalla A.T."/>
            <person name="Yang S.P."/>
            <person name="Heger A."/>
            <person name="Locke D.P."/>
            <person name="Miethke P."/>
            <person name="Waters P.D."/>
            <person name="Veyrunes F."/>
            <person name="Fulton L."/>
            <person name="Fulton B."/>
            <person name="Graves T."/>
            <person name="Wallis J."/>
            <person name="Puente X.S."/>
            <person name="Lopez-Otin C."/>
            <person name="Ordonez G.R."/>
            <person name="Eichler E.E."/>
            <person name="Chen L."/>
            <person name="Cheng Z."/>
            <person name="Deakin J.E."/>
            <person name="Alsop A."/>
            <person name="Thompson K."/>
            <person name="Kirby P."/>
            <person name="Papenfuss A.T."/>
            <person name="Wakefield M.J."/>
            <person name="Olender T."/>
            <person name="Lancet D."/>
            <person name="Huttley G.A."/>
            <person name="Smit A.F."/>
            <person name="Pask A."/>
            <person name="Temple-Smith P."/>
            <person name="Batzer M.A."/>
            <person name="Walker J.A."/>
            <person name="Konkel M.K."/>
            <person name="Harris R.S."/>
            <person name="Whittington C.M."/>
            <person name="Wong E.S."/>
            <person name="Gemmell N.J."/>
            <person name="Buschiazzo E."/>
            <person name="Vargas Jentzsch I.M."/>
            <person name="Merkel A."/>
            <person name="Schmitz J."/>
            <person name="Zemann A."/>
            <person name="Churakov G."/>
            <person name="Kriegs J.O."/>
            <person name="Brosius J."/>
            <person name="Murchison E.P."/>
            <person name="Sachidanandam R."/>
            <person name="Smith C."/>
            <person name="Hannon G.J."/>
            <person name="Tsend-Ayush E."/>
            <person name="McMillan D."/>
            <person name="Attenborough R."/>
            <person name="Rens W."/>
            <person name="Ferguson-Smith M."/>
            <person name="Lefevre C.M."/>
            <person name="Sharp J.A."/>
            <person name="Nicholas K.R."/>
            <person name="Ray D.A."/>
            <person name="Kube M."/>
            <person name="Reinhardt R."/>
            <person name="Pringle T.H."/>
            <person name="Taylor J."/>
            <person name="Jones R.C."/>
            <person name="Nixon B."/>
            <person name="Dacheux J.L."/>
            <person name="Niwa H."/>
            <person name="Sekita Y."/>
            <person name="Huang X."/>
            <person name="Stark A."/>
            <person name="Kheradpour P."/>
            <person name="Kellis M."/>
            <person name="Flicek P."/>
            <person name="Chen Y."/>
            <person name="Webber C."/>
            <person name="Hardison R."/>
            <person name="Nelson J."/>
            <person name="Hallsworth-Pepin K."/>
            <person name="Delehaunty K."/>
            <person name="Markovic C."/>
            <person name="Minx P."/>
            <person name="Feng Y."/>
            <person name="Kremitzki C."/>
            <person name="Mitreva M."/>
            <person name="Glasscock J."/>
            <person name="Wylie T."/>
            <person name="Wohldmann P."/>
            <person name="Thiru P."/>
            <person name="Nhan M.N."/>
            <person name="Pohl C.S."/>
            <person name="Smith S.M."/>
            <person name="Hou S."/>
            <person name="Nefedov M."/>
            <person name="de Jong P.J."/>
            <person name="Renfree M.B."/>
            <person name="Mardis E.R."/>
            <person name="Wilson R.K."/>
        </authorList>
    </citation>
    <scope>NUCLEOTIDE SEQUENCE [LARGE SCALE GENOMIC DNA]</scope>
    <source>
        <strain evidence="8 9">Glennie</strain>
    </source>
</reference>
<dbReference type="SMART" id="SM00082">
    <property type="entry name" value="LRRCT"/>
    <property type="match status" value="1"/>
</dbReference>
<evidence type="ECO:0000256" key="5">
    <source>
        <dbReference type="ARBA" id="ARBA00023180"/>
    </source>
</evidence>
<dbReference type="HOGENOM" id="CLU_658828_0_0_1"/>
<dbReference type="SMART" id="SM00369">
    <property type="entry name" value="LRR_TYP"/>
    <property type="match status" value="6"/>
</dbReference>
<dbReference type="InterPro" id="IPR000483">
    <property type="entry name" value="Cys-rich_flank_reg_C"/>
</dbReference>
<dbReference type="GeneTree" id="ENSGT00940000160967"/>
<dbReference type="SUPFAM" id="SSF52058">
    <property type="entry name" value="L domain-like"/>
    <property type="match status" value="1"/>
</dbReference>
<keyword evidence="9" id="KW-1185">Reference proteome</keyword>
<accession>F6TZ20</accession>
<evidence type="ECO:0000313" key="8">
    <source>
        <dbReference type="Ensembl" id="ENSOANP00000020729.3"/>
    </source>
</evidence>
<dbReference type="FunFam" id="2.60.40.10:FF:001692">
    <property type="entry name" value="Immunoglobulin superfamily containing leucine-rich repeat protein"/>
    <property type="match status" value="1"/>
</dbReference>
<organism evidence="8 9">
    <name type="scientific">Ornithorhynchus anatinus</name>
    <name type="common">Duckbill platypus</name>
    <dbReference type="NCBI Taxonomy" id="9258"/>
    <lineage>
        <taxon>Eukaryota</taxon>
        <taxon>Metazoa</taxon>
        <taxon>Chordata</taxon>
        <taxon>Craniata</taxon>
        <taxon>Vertebrata</taxon>
        <taxon>Euteleostomi</taxon>
        <taxon>Mammalia</taxon>
        <taxon>Monotremata</taxon>
        <taxon>Ornithorhynchidae</taxon>
        <taxon>Ornithorhynchus</taxon>
    </lineage>
</organism>
<sequence>MNPLGLLWLGVCLGLTSGCPADCDCHRKFSFQIADCAYRDLEAVPSGFLPNVTTLSLSANKLTGLGVAAFVEVPLLQSLWLAYNEISSVEPGALAVLSQVKSIDVSHNRLADFPWGDLHNLTALQLLKMDNNHLVALPQDAFLSLQALRSLQLNHNQFLTIAEGTFDALTSLSHLQINNNPFNCSCRLLWLKAWAEDTHVSIPERNSITCASPPSLQGVPLARLPPQRCTPPTARVSHHPSLDSAEVQEGWALALHCAASGHPQPQLQWRIQTPGGTVELRSPNVQRDGQALAGGPKHPRFLAFGNGSLVVPQFSRLEEGTYTCHAKNELGHAEGSVNVTLATAESPLEDLLVRKFQAKRGGGKGCSTMDNEVVPSGAEDNIVIIYLSGRGPQKDPS</sequence>
<evidence type="ECO:0000256" key="2">
    <source>
        <dbReference type="ARBA" id="ARBA00022729"/>
    </source>
</evidence>
<dbReference type="InParanoid" id="F6TZ20"/>
<dbReference type="SMART" id="SM00408">
    <property type="entry name" value="IGc2"/>
    <property type="match status" value="1"/>
</dbReference>
<dbReference type="PANTHER" id="PTHR24366">
    <property type="entry name" value="IG(IMMUNOGLOBULIN) AND LRR(LEUCINE RICH REPEAT) DOMAINS"/>
    <property type="match status" value="1"/>
</dbReference>
<reference evidence="8" key="3">
    <citation type="submission" date="2025-09" db="UniProtKB">
        <authorList>
            <consortium name="Ensembl"/>
        </authorList>
    </citation>
    <scope>IDENTIFICATION</scope>
    <source>
        <strain evidence="8">Glennie</strain>
    </source>
</reference>
<dbReference type="eggNOG" id="KOG0619">
    <property type="taxonomic scope" value="Eukaryota"/>
</dbReference>
<gene>
    <name evidence="8" type="primary">ISLR</name>
</gene>
<dbReference type="Pfam" id="PF13855">
    <property type="entry name" value="LRR_8"/>
    <property type="match status" value="2"/>
</dbReference>
<keyword evidence="1" id="KW-0433">Leucine-rich repeat</keyword>
<dbReference type="Pfam" id="PF01463">
    <property type="entry name" value="LRRCT"/>
    <property type="match status" value="1"/>
</dbReference>
<dbReference type="Pfam" id="PF07679">
    <property type="entry name" value="I-set"/>
    <property type="match status" value="1"/>
</dbReference>
<dbReference type="InterPro" id="IPR001611">
    <property type="entry name" value="Leu-rich_rpt"/>
</dbReference>
<protein>
    <submittedName>
        <fullName evidence="8">Immunoglobulin superfamily containing leucine rich repeat</fullName>
    </submittedName>
</protein>
<dbReference type="InterPro" id="IPR003599">
    <property type="entry name" value="Ig_sub"/>
</dbReference>
<name>F6TZ20_ORNAN</name>
<dbReference type="SMART" id="SM00409">
    <property type="entry name" value="IG"/>
    <property type="match status" value="1"/>
</dbReference>
<dbReference type="AlphaFoldDB" id="F6TZ20"/>
<dbReference type="PANTHER" id="PTHR24366:SF14">
    <property type="entry name" value="IMMUNOGLOBULIN SUPERFAMILY CONTAINING LEUCINE-RICH REPEAT PROTEIN"/>
    <property type="match status" value="1"/>
</dbReference>
<dbReference type="SUPFAM" id="SSF48726">
    <property type="entry name" value="Immunoglobulin"/>
    <property type="match status" value="1"/>
</dbReference>
<dbReference type="InterPro" id="IPR013783">
    <property type="entry name" value="Ig-like_fold"/>
</dbReference>
<dbReference type="InterPro" id="IPR007110">
    <property type="entry name" value="Ig-like_dom"/>
</dbReference>
<feature type="domain" description="Ig-like" evidence="7">
    <location>
        <begin position="231"/>
        <end position="340"/>
    </location>
</feature>
<dbReference type="InterPro" id="IPR013098">
    <property type="entry name" value="Ig_I-set"/>
</dbReference>
<dbReference type="InterPro" id="IPR036179">
    <property type="entry name" value="Ig-like_dom_sf"/>
</dbReference>
<keyword evidence="3" id="KW-0677">Repeat</keyword>
<proteinExistence type="predicted"/>
<evidence type="ECO:0000313" key="9">
    <source>
        <dbReference type="Proteomes" id="UP000002279"/>
    </source>
</evidence>
<keyword evidence="2 6" id="KW-0732">Signal</keyword>
<feature type="chain" id="PRO_5027723674" evidence="6">
    <location>
        <begin position="19"/>
        <end position="397"/>
    </location>
</feature>
<dbReference type="InterPro" id="IPR032675">
    <property type="entry name" value="LRR_dom_sf"/>
</dbReference>
<evidence type="ECO:0000256" key="6">
    <source>
        <dbReference type="SAM" id="SignalP"/>
    </source>
</evidence>
<dbReference type="Proteomes" id="UP000002279">
    <property type="component" value="Chromosome 5"/>
</dbReference>
<evidence type="ECO:0000256" key="3">
    <source>
        <dbReference type="ARBA" id="ARBA00022737"/>
    </source>
</evidence>
<dbReference type="Ensembl" id="ENSOANT00000020732.3">
    <property type="protein sequence ID" value="ENSOANP00000020729.3"/>
    <property type="gene ID" value="ENSOANG00000013118.3"/>
</dbReference>